<feature type="compositionally biased region" description="Basic and acidic residues" evidence="5">
    <location>
        <begin position="281"/>
        <end position="290"/>
    </location>
</feature>
<dbReference type="PRINTS" id="PR00105">
    <property type="entry name" value="C5METTRFRASE"/>
</dbReference>
<comment type="caution">
    <text evidence="6">The sequence shown here is derived from an EMBL/GenBank/DDBJ whole genome shotgun (WGS) entry which is preliminary data.</text>
</comment>
<name>A0A0F9RXG6_9ZZZZ</name>
<dbReference type="PANTHER" id="PTHR10629">
    <property type="entry name" value="CYTOSINE-SPECIFIC METHYLTRANSFERASE"/>
    <property type="match status" value="1"/>
</dbReference>
<dbReference type="EMBL" id="LAZR01003111">
    <property type="protein sequence ID" value="KKN21858.1"/>
    <property type="molecule type" value="Genomic_DNA"/>
</dbReference>
<dbReference type="GO" id="GO:0005634">
    <property type="term" value="C:nucleus"/>
    <property type="evidence" value="ECO:0007669"/>
    <property type="project" value="TreeGrafter"/>
</dbReference>
<evidence type="ECO:0000256" key="1">
    <source>
        <dbReference type="ARBA" id="ARBA00011975"/>
    </source>
</evidence>
<evidence type="ECO:0000256" key="2">
    <source>
        <dbReference type="ARBA" id="ARBA00022603"/>
    </source>
</evidence>
<dbReference type="GO" id="GO:0044027">
    <property type="term" value="P:negative regulation of gene expression via chromosomal CpG island methylation"/>
    <property type="evidence" value="ECO:0007669"/>
    <property type="project" value="TreeGrafter"/>
</dbReference>
<proteinExistence type="predicted"/>
<dbReference type="GO" id="GO:0003886">
    <property type="term" value="F:DNA (cytosine-5-)-methyltransferase activity"/>
    <property type="evidence" value="ECO:0007669"/>
    <property type="project" value="UniProtKB-EC"/>
</dbReference>
<feature type="compositionally biased region" description="Polar residues" evidence="5">
    <location>
        <begin position="217"/>
        <end position="236"/>
    </location>
</feature>
<keyword evidence="4" id="KW-0949">S-adenosyl-L-methionine</keyword>
<accession>A0A0F9RXG6</accession>
<gene>
    <name evidence="6" type="ORF">LCGC14_0920870</name>
</gene>
<dbReference type="GO" id="GO:0032259">
    <property type="term" value="P:methylation"/>
    <property type="evidence" value="ECO:0007669"/>
    <property type="project" value="UniProtKB-KW"/>
</dbReference>
<feature type="region of interest" description="Disordered" evidence="5">
    <location>
        <begin position="216"/>
        <end position="308"/>
    </location>
</feature>
<dbReference type="SUPFAM" id="SSF53335">
    <property type="entry name" value="S-adenosyl-L-methionine-dependent methyltransferases"/>
    <property type="match status" value="1"/>
</dbReference>
<protein>
    <recommendedName>
        <fullName evidence="1">DNA (cytosine-5-)-methyltransferase</fullName>
        <ecNumber evidence="1">2.1.1.37</ecNumber>
    </recommendedName>
</protein>
<dbReference type="InterPro" id="IPR031303">
    <property type="entry name" value="C5_meth_CS"/>
</dbReference>
<organism evidence="6">
    <name type="scientific">marine sediment metagenome</name>
    <dbReference type="NCBI Taxonomy" id="412755"/>
    <lineage>
        <taxon>unclassified sequences</taxon>
        <taxon>metagenomes</taxon>
        <taxon>ecological metagenomes</taxon>
    </lineage>
</organism>
<dbReference type="Gene3D" id="3.40.50.150">
    <property type="entry name" value="Vaccinia Virus protein VP39"/>
    <property type="match status" value="1"/>
</dbReference>
<dbReference type="NCBIfam" id="TIGR00675">
    <property type="entry name" value="dcm"/>
    <property type="match status" value="1"/>
</dbReference>
<reference evidence="6" key="1">
    <citation type="journal article" date="2015" name="Nature">
        <title>Complex archaea that bridge the gap between prokaryotes and eukaryotes.</title>
        <authorList>
            <person name="Spang A."/>
            <person name="Saw J.H."/>
            <person name="Jorgensen S.L."/>
            <person name="Zaremba-Niedzwiedzka K."/>
            <person name="Martijn J."/>
            <person name="Lind A.E."/>
            <person name="van Eijk R."/>
            <person name="Schleper C."/>
            <person name="Guy L."/>
            <person name="Ettema T.J."/>
        </authorList>
    </citation>
    <scope>NUCLEOTIDE SEQUENCE</scope>
</reference>
<dbReference type="PANTHER" id="PTHR10629:SF52">
    <property type="entry name" value="DNA (CYTOSINE-5)-METHYLTRANSFERASE 1"/>
    <property type="match status" value="1"/>
</dbReference>
<keyword evidence="2" id="KW-0489">Methyltransferase</keyword>
<sequence>MRVGSLFSGIGGLDLGLERAGMEVVWQVEVDDWCRRVLERHWPDVARFRDVRDCHGALAHANGGRQQECQKLDSHASPHSTDGDSCGEHADGCRGYLPPVDLICGGFPCQPVSHAGQRAGESDSRWLWPEFHRIVCEAQPRWVLVENVPGLRSIDDGRLFGGILRDLAEAGYDAVWFDLSAADVGAPHLRERVFIVAHAQQRGRDGLHERKQAGYLATNTGGCSPDQPQRTTTTDYSGRLSGEGSKGGHDVAHAEGVTGEVRQAQTKRPRRPTGGGVADADAVRRGRGQDDEGATPPERDGASGSGWWTVEPDVGRVAARVPARVDRLRGLGNAVVPQVAEVIGRWIMETA</sequence>
<dbReference type="Pfam" id="PF00145">
    <property type="entry name" value="DNA_methylase"/>
    <property type="match status" value="2"/>
</dbReference>
<dbReference type="InterPro" id="IPR050390">
    <property type="entry name" value="C5-Methyltransferase"/>
</dbReference>
<dbReference type="EC" id="2.1.1.37" evidence="1"/>
<evidence type="ECO:0000313" key="6">
    <source>
        <dbReference type="EMBL" id="KKN21858.1"/>
    </source>
</evidence>
<dbReference type="InterPro" id="IPR029063">
    <property type="entry name" value="SAM-dependent_MTases_sf"/>
</dbReference>
<dbReference type="PROSITE" id="PS00095">
    <property type="entry name" value="C5_MTASE_2"/>
    <property type="match status" value="1"/>
</dbReference>
<dbReference type="InterPro" id="IPR001525">
    <property type="entry name" value="C5_MeTfrase"/>
</dbReference>
<dbReference type="PROSITE" id="PS51679">
    <property type="entry name" value="SAM_MT_C5"/>
    <property type="match status" value="1"/>
</dbReference>
<keyword evidence="3" id="KW-0808">Transferase</keyword>
<evidence type="ECO:0000256" key="4">
    <source>
        <dbReference type="ARBA" id="ARBA00022691"/>
    </source>
</evidence>
<evidence type="ECO:0000256" key="5">
    <source>
        <dbReference type="SAM" id="MobiDB-lite"/>
    </source>
</evidence>
<dbReference type="GO" id="GO:0003677">
    <property type="term" value="F:DNA binding"/>
    <property type="evidence" value="ECO:0007669"/>
    <property type="project" value="TreeGrafter"/>
</dbReference>
<evidence type="ECO:0000256" key="3">
    <source>
        <dbReference type="ARBA" id="ARBA00022679"/>
    </source>
</evidence>
<dbReference type="AlphaFoldDB" id="A0A0F9RXG6"/>